<dbReference type="InterPro" id="IPR002347">
    <property type="entry name" value="SDR_fam"/>
</dbReference>
<dbReference type="PRINTS" id="PR00081">
    <property type="entry name" value="GDHRDH"/>
</dbReference>
<name>A0A1E7FDR9_9STRA</name>
<dbReference type="Proteomes" id="UP000095751">
    <property type="component" value="Unassembled WGS sequence"/>
</dbReference>
<accession>A0A1E7FDR9</accession>
<keyword evidence="5" id="KW-1185">Reference proteome</keyword>
<dbReference type="SUPFAM" id="SSF51735">
    <property type="entry name" value="NAD(P)-binding Rossmann-fold domains"/>
    <property type="match status" value="1"/>
</dbReference>
<dbReference type="OrthoDB" id="36070at2759"/>
<evidence type="ECO:0000256" key="1">
    <source>
        <dbReference type="ARBA" id="ARBA00006484"/>
    </source>
</evidence>
<dbReference type="InParanoid" id="A0A1E7FDR9"/>
<dbReference type="InterPro" id="IPR052178">
    <property type="entry name" value="Sec_Metab_Biosynth_SDR"/>
</dbReference>
<dbReference type="PANTHER" id="PTHR43618:SF8">
    <property type="entry name" value="7ALPHA-HYDROXYSTEROID DEHYDROGENASE"/>
    <property type="match status" value="1"/>
</dbReference>
<evidence type="ECO:0000256" key="2">
    <source>
        <dbReference type="ARBA" id="ARBA00022857"/>
    </source>
</evidence>
<dbReference type="KEGG" id="fcy:FRACYDRAFT_261890"/>
<dbReference type="PRINTS" id="PR00080">
    <property type="entry name" value="SDRFAMILY"/>
</dbReference>
<reference evidence="4 5" key="1">
    <citation type="submission" date="2016-09" db="EMBL/GenBank/DDBJ databases">
        <title>Extensive genetic diversity and differential bi-allelic expression allows diatom success in the polar Southern Ocean.</title>
        <authorList>
            <consortium name="DOE Joint Genome Institute"/>
            <person name="Mock T."/>
            <person name="Otillar R.P."/>
            <person name="Strauss J."/>
            <person name="Dupont C."/>
            <person name="Frickenhaus S."/>
            <person name="Maumus F."/>
            <person name="Mcmullan M."/>
            <person name="Sanges R."/>
            <person name="Schmutz J."/>
            <person name="Toseland A."/>
            <person name="Valas R."/>
            <person name="Veluchamy A."/>
            <person name="Ward B.J."/>
            <person name="Allen A."/>
            <person name="Barry K."/>
            <person name="Falciatore A."/>
            <person name="Ferrante M."/>
            <person name="Fortunato A.E."/>
            <person name="Gloeckner G."/>
            <person name="Gruber A."/>
            <person name="Hipkin R."/>
            <person name="Janech M."/>
            <person name="Kroth P."/>
            <person name="Leese F."/>
            <person name="Lindquist E."/>
            <person name="Lyon B.R."/>
            <person name="Martin J."/>
            <person name="Mayer C."/>
            <person name="Parker M."/>
            <person name="Quesneville H."/>
            <person name="Raymond J."/>
            <person name="Uhlig C."/>
            <person name="Valentin K.U."/>
            <person name="Worden A.Z."/>
            <person name="Armbrust E.V."/>
            <person name="Bowler C."/>
            <person name="Green B."/>
            <person name="Moulton V."/>
            <person name="Van Oosterhout C."/>
            <person name="Grigoriev I."/>
        </authorList>
    </citation>
    <scope>NUCLEOTIDE SEQUENCE [LARGE SCALE GENOMIC DNA]</scope>
    <source>
        <strain evidence="4 5">CCMP1102</strain>
    </source>
</reference>
<gene>
    <name evidence="4" type="ORF">FRACYDRAFT_261890</name>
</gene>
<keyword evidence="3" id="KW-0560">Oxidoreductase</keyword>
<dbReference type="GO" id="GO:0016491">
    <property type="term" value="F:oxidoreductase activity"/>
    <property type="evidence" value="ECO:0007669"/>
    <property type="project" value="UniProtKB-KW"/>
</dbReference>
<dbReference type="Gene3D" id="3.40.50.720">
    <property type="entry name" value="NAD(P)-binding Rossmann-like Domain"/>
    <property type="match status" value="1"/>
</dbReference>
<evidence type="ECO:0000313" key="4">
    <source>
        <dbReference type="EMBL" id="OEU15953.1"/>
    </source>
</evidence>
<organism evidence="4 5">
    <name type="scientific">Fragilariopsis cylindrus CCMP1102</name>
    <dbReference type="NCBI Taxonomy" id="635003"/>
    <lineage>
        <taxon>Eukaryota</taxon>
        <taxon>Sar</taxon>
        <taxon>Stramenopiles</taxon>
        <taxon>Ochrophyta</taxon>
        <taxon>Bacillariophyta</taxon>
        <taxon>Bacillariophyceae</taxon>
        <taxon>Bacillariophycidae</taxon>
        <taxon>Bacillariales</taxon>
        <taxon>Bacillariaceae</taxon>
        <taxon>Fragilariopsis</taxon>
    </lineage>
</organism>
<dbReference type="EMBL" id="KV784359">
    <property type="protein sequence ID" value="OEU15953.1"/>
    <property type="molecule type" value="Genomic_DNA"/>
</dbReference>
<comment type="similarity">
    <text evidence="1">Belongs to the short-chain dehydrogenases/reductases (SDR) family.</text>
</comment>
<dbReference type="PANTHER" id="PTHR43618">
    <property type="entry name" value="7-ALPHA-HYDROXYSTEROID DEHYDROGENASE"/>
    <property type="match status" value="1"/>
</dbReference>
<dbReference type="Pfam" id="PF13561">
    <property type="entry name" value="adh_short_C2"/>
    <property type="match status" value="1"/>
</dbReference>
<dbReference type="AlphaFoldDB" id="A0A1E7FDR9"/>
<protein>
    <submittedName>
        <fullName evidence="4">Gluconate 5-dehydrogenase</fullName>
    </submittedName>
</protein>
<proteinExistence type="inferred from homology"/>
<dbReference type="FunFam" id="3.40.50.720:FF:000084">
    <property type="entry name" value="Short-chain dehydrogenase reductase"/>
    <property type="match status" value="1"/>
</dbReference>
<evidence type="ECO:0000256" key="3">
    <source>
        <dbReference type="ARBA" id="ARBA00023002"/>
    </source>
</evidence>
<dbReference type="InterPro" id="IPR036291">
    <property type="entry name" value="NAD(P)-bd_dom_sf"/>
</dbReference>
<sequence length="274" mass="28763">MASPVARSVASKLFDLTGKVAIVTGGGTGIGAGLAQGMAEAGAKVVLIGRRPDPLVDSAKIINDVCGSEQAFALPADILKFDDLPSLVEQAQALTGGSTPATILLNNAGINVRQKAEDLTPEHWTVSLDLMLTAPFFLARAMSDGFKAEQYGRVINIASPQSYLAFPDSIPYAAAKSGNLGMARAMAEYFAPFHGYENVTVNNISPGYVKTELTASVFADTERAEKLAQRTLLGRNSVPDDMVGTVVYLSSEASNYVTGQTIPVDGGFTSLGLR</sequence>
<evidence type="ECO:0000313" key="5">
    <source>
        <dbReference type="Proteomes" id="UP000095751"/>
    </source>
</evidence>
<keyword evidence="2" id="KW-0521">NADP</keyword>